<evidence type="ECO:0000313" key="3">
    <source>
        <dbReference type="EMBL" id="MFC5886402.1"/>
    </source>
</evidence>
<evidence type="ECO:0000259" key="2">
    <source>
        <dbReference type="Pfam" id="PF00561"/>
    </source>
</evidence>
<dbReference type="PRINTS" id="PR00111">
    <property type="entry name" value="ABHYDROLASE"/>
</dbReference>
<feature type="compositionally biased region" description="Low complexity" evidence="1">
    <location>
        <begin position="283"/>
        <end position="292"/>
    </location>
</feature>
<dbReference type="InterPro" id="IPR029058">
    <property type="entry name" value="AB_hydrolase_fold"/>
</dbReference>
<dbReference type="EMBL" id="JBHSOD010000016">
    <property type="protein sequence ID" value="MFC5886402.1"/>
    <property type="molecule type" value="Genomic_DNA"/>
</dbReference>
<comment type="caution">
    <text evidence="3">The sequence shown here is derived from an EMBL/GenBank/DDBJ whole genome shotgun (WGS) entry which is preliminary data.</text>
</comment>
<organism evidence="3 4">
    <name type="scientific">Kitasatospora aburaviensis</name>
    <dbReference type="NCBI Taxonomy" id="67265"/>
    <lineage>
        <taxon>Bacteria</taxon>
        <taxon>Bacillati</taxon>
        <taxon>Actinomycetota</taxon>
        <taxon>Actinomycetes</taxon>
        <taxon>Kitasatosporales</taxon>
        <taxon>Streptomycetaceae</taxon>
        <taxon>Kitasatospora</taxon>
    </lineage>
</organism>
<proteinExistence type="predicted"/>
<protein>
    <submittedName>
        <fullName evidence="3">Alpha/beta fold hydrolase</fullName>
    </submittedName>
</protein>
<dbReference type="RefSeq" id="WP_313761900.1">
    <property type="nucleotide sequence ID" value="NZ_BAAAVH010000101.1"/>
</dbReference>
<dbReference type="GO" id="GO:0016787">
    <property type="term" value="F:hydrolase activity"/>
    <property type="evidence" value="ECO:0007669"/>
    <property type="project" value="UniProtKB-KW"/>
</dbReference>
<dbReference type="InterPro" id="IPR050228">
    <property type="entry name" value="Carboxylesterase_BioH"/>
</dbReference>
<feature type="region of interest" description="Disordered" evidence="1">
    <location>
        <begin position="264"/>
        <end position="310"/>
    </location>
</feature>
<evidence type="ECO:0000313" key="4">
    <source>
        <dbReference type="Proteomes" id="UP001596067"/>
    </source>
</evidence>
<gene>
    <name evidence="3" type="ORF">ACFP0N_15655</name>
</gene>
<keyword evidence="4" id="KW-1185">Reference proteome</keyword>
<keyword evidence="3" id="KW-0378">Hydrolase</keyword>
<dbReference type="SUPFAM" id="SSF53474">
    <property type="entry name" value="alpha/beta-Hydrolases"/>
    <property type="match status" value="1"/>
</dbReference>
<evidence type="ECO:0000256" key="1">
    <source>
        <dbReference type="SAM" id="MobiDB-lite"/>
    </source>
</evidence>
<name>A0ABW1EWT1_9ACTN</name>
<dbReference type="Pfam" id="PF00561">
    <property type="entry name" value="Abhydrolase_1"/>
    <property type="match status" value="1"/>
</dbReference>
<sequence length="310" mass="32927">MAFIDLDGLRCHVQRLGPQDGGPPAATVVLLHGLLTDSLASFYFTLAPTLASAGLDVLMYDHRGHGRSARPVTGYRLEHFTDDLEILLERLEVPGPVHLVGNSFGGTVAFALAARRPELVAGILAIESEPASAAWATKLDGILTDAERKLGRETVLRWIARRRGSHTARLARAAGTLLAGTSLASDIPASRLPADAELRAVTCPVLAVYGAQSDLAEQAVRLERLLPRCRSVTVPDQEHSVLVETPDRVRALTLAFLAEHGVELRHPSAEPSAQPSAKPPAEPAAEPTAHPSAGPPAQPTGLRVVEGSTW</sequence>
<dbReference type="PANTHER" id="PTHR43194:SF2">
    <property type="entry name" value="PEROXISOMAL MEMBRANE PROTEIN LPX1"/>
    <property type="match status" value="1"/>
</dbReference>
<dbReference type="InterPro" id="IPR000073">
    <property type="entry name" value="AB_hydrolase_1"/>
</dbReference>
<reference evidence="4" key="1">
    <citation type="journal article" date="2019" name="Int. J. Syst. Evol. Microbiol.">
        <title>The Global Catalogue of Microorganisms (GCM) 10K type strain sequencing project: providing services to taxonomists for standard genome sequencing and annotation.</title>
        <authorList>
            <consortium name="The Broad Institute Genomics Platform"/>
            <consortium name="The Broad Institute Genome Sequencing Center for Infectious Disease"/>
            <person name="Wu L."/>
            <person name="Ma J."/>
        </authorList>
    </citation>
    <scope>NUCLEOTIDE SEQUENCE [LARGE SCALE GENOMIC DNA]</scope>
    <source>
        <strain evidence="4">CGMCC 4.1469</strain>
    </source>
</reference>
<dbReference type="PANTHER" id="PTHR43194">
    <property type="entry name" value="HYDROLASE ALPHA/BETA FOLD FAMILY"/>
    <property type="match status" value="1"/>
</dbReference>
<feature type="domain" description="AB hydrolase-1" evidence="2">
    <location>
        <begin position="27"/>
        <end position="130"/>
    </location>
</feature>
<accession>A0ABW1EWT1</accession>
<dbReference type="Proteomes" id="UP001596067">
    <property type="component" value="Unassembled WGS sequence"/>
</dbReference>
<dbReference type="Gene3D" id="3.40.50.1820">
    <property type="entry name" value="alpha/beta hydrolase"/>
    <property type="match status" value="1"/>
</dbReference>